<name>A0A4Y2D889_ARAVE</name>
<dbReference type="EMBL" id="BGPR01000312">
    <property type="protein sequence ID" value="GBM12327.1"/>
    <property type="molecule type" value="Genomic_DNA"/>
</dbReference>
<gene>
    <name evidence="1" type="ORF">AVEN_116771_1</name>
</gene>
<keyword evidence="2" id="KW-1185">Reference proteome</keyword>
<evidence type="ECO:0000313" key="1">
    <source>
        <dbReference type="EMBL" id="GBM12327.1"/>
    </source>
</evidence>
<accession>A0A4Y2D889</accession>
<dbReference type="Proteomes" id="UP000499080">
    <property type="component" value="Unassembled WGS sequence"/>
</dbReference>
<organism evidence="1 2">
    <name type="scientific">Araneus ventricosus</name>
    <name type="common">Orbweaver spider</name>
    <name type="synonym">Epeira ventricosa</name>
    <dbReference type="NCBI Taxonomy" id="182803"/>
    <lineage>
        <taxon>Eukaryota</taxon>
        <taxon>Metazoa</taxon>
        <taxon>Ecdysozoa</taxon>
        <taxon>Arthropoda</taxon>
        <taxon>Chelicerata</taxon>
        <taxon>Arachnida</taxon>
        <taxon>Araneae</taxon>
        <taxon>Araneomorphae</taxon>
        <taxon>Entelegynae</taxon>
        <taxon>Araneoidea</taxon>
        <taxon>Araneidae</taxon>
        <taxon>Araneus</taxon>
    </lineage>
</organism>
<comment type="caution">
    <text evidence="1">The sequence shown here is derived from an EMBL/GenBank/DDBJ whole genome shotgun (WGS) entry which is preliminary data.</text>
</comment>
<protein>
    <submittedName>
        <fullName evidence="1">Uncharacterized protein</fullName>
    </submittedName>
</protein>
<sequence>MELRTVRRQLHSKRFAYSFDLYDKLNSHPALALERPVYLNDRQPQLATWVLRSVTKYPLLANAPASPVEEIYFKVRNKEKNKRQGYLGEDRHLTNDNYVHFREYNGRSASLHQSYQ</sequence>
<dbReference type="AlphaFoldDB" id="A0A4Y2D889"/>
<evidence type="ECO:0000313" key="2">
    <source>
        <dbReference type="Proteomes" id="UP000499080"/>
    </source>
</evidence>
<proteinExistence type="predicted"/>
<reference evidence="1 2" key="1">
    <citation type="journal article" date="2019" name="Sci. Rep.">
        <title>Orb-weaving spider Araneus ventricosus genome elucidates the spidroin gene catalogue.</title>
        <authorList>
            <person name="Kono N."/>
            <person name="Nakamura H."/>
            <person name="Ohtoshi R."/>
            <person name="Moran D.A.P."/>
            <person name="Shinohara A."/>
            <person name="Yoshida Y."/>
            <person name="Fujiwara M."/>
            <person name="Mori M."/>
            <person name="Tomita M."/>
            <person name="Arakawa K."/>
        </authorList>
    </citation>
    <scope>NUCLEOTIDE SEQUENCE [LARGE SCALE GENOMIC DNA]</scope>
</reference>